<dbReference type="PANTHER" id="PTHR43969">
    <property type="entry name" value="GLUTATHIONE S TRANSFERASE D10, ISOFORM A-RELATED"/>
    <property type="match status" value="1"/>
</dbReference>
<dbReference type="Proteomes" id="UP000728032">
    <property type="component" value="Unassembled WGS sequence"/>
</dbReference>
<dbReference type="SUPFAM" id="SSF47616">
    <property type="entry name" value="GST C-terminal domain-like"/>
    <property type="match status" value="2"/>
</dbReference>
<dbReference type="AlphaFoldDB" id="A0A7R9M943"/>
<keyword evidence="6" id="KW-1185">Reference proteome</keyword>
<proteinExistence type="inferred from homology"/>
<dbReference type="OrthoDB" id="2309723at2759"/>
<dbReference type="SFLD" id="SFLDS00019">
    <property type="entry name" value="Glutathione_Transferase_(cytos"/>
    <property type="match status" value="2"/>
</dbReference>
<name>A0A7R9M943_9ACAR</name>
<dbReference type="InterPro" id="IPR010987">
    <property type="entry name" value="Glutathione-S-Trfase_C-like"/>
</dbReference>
<dbReference type="PANTHER" id="PTHR43969:SF9">
    <property type="entry name" value="GLUTATHIONE S TRANSFERASE D10, ISOFORM A-RELATED"/>
    <property type="match status" value="1"/>
</dbReference>
<feature type="domain" description="GST C-terminal" evidence="4">
    <location>
        <begin position="88"/>
        <end position="199"/>
    </location>
</feature>
<dbReference type="GO" id="GO:0006749">
    <property type="term" value="P:glutathione metabolic process"/>
    <property type="evidence" value="ECO:0007669"/>
    <property type="project" value="TreeGrafter"/>
</dbReference>
<evidence type="ECO:0000259" key="4">
    <source>
        <dbReference type="PROSITE" id="PS50405"/>
    </source>
</evidence>
<accession>A0A7R9M943</accession>
<evidence type="ECO:0008006" key="7">
    <source>
        <dbReference type="Google" id="ProtNLM"/>
    </source>
</evidence>
<dbReference type="Gene3D" id="3.40.30.10">
    <property type="entry name" value="Glutaredoxin"/>
    <property type="match status" value="2"/>
</dbReference>
<evidence type="ECO:0000256" key="2">
    <source>
        <dbReference type="RuleBase" id="RU003494"/>
    </source>
</evidence>
<feature type="domain" description="GST C-terminal" evidence="4">
    <location>
        <begin position="260"/>
        <end position="386"/>
    </location>
</feature>
<organism evidence="5">
    <name type="scientific">Oppiella nova</name>
    <dbReference type="NCBI Taxonomy" id="334625"/>
    <lineage>
        <taxon>Eukaryota</taxon>
        <taxon>Metazoa</taxon>
        <taxon>Ecdysozoa</taxon>
        <taxon>Arthropoda</taxon>
        <taxon>Chelicerata</taxon>
        <taxon>Arachnida</taxon>
        <taxon>Acari</taxon>
        <taxon>Acariformes</taxon>
        <taxon>Sarcoptiformes</taxon>
        <taxon>Oribatida</taxon>
        <taxon>Brachypylina</taxon>
        <taxon>Oppioidea</taxon>
        <taxon>Oppiidae</taxon>
        <taxon>Oppiella</taxon>
    </lineage>
</organism>
<evidence type="ECO:0000313" key="5">
    <source>
        <dbReference type="EMBL" id="CAD7654765.1"/>
    </source>
</evidence>
<evidence type="ECO:0000256" key="1">
    <source>
        <dbReference type="ARBA" id="ARBA00011738"/>
    </source>
</evidence>
<evidence type="ECO:0000313" key="6">
    <source>
        <dbReference type="Proteomes" id="UP000728032"/>
    </source>
</evidence>
<gene>
    <name evidence="5" type="ORF">ONB1V03_LOCUS11410</name>
</gene>
<dbReference type="FunFam" id="3.40.30.10:FF:000202">
    <property type="entry name" value="glutathione S-transferase 1"/>
    <property type="match status" value="1"/>
</dbReference>
<comment type="subunit">
    <text evidence="1">Homodimer.</text>
</comment>
<dbReference type="InterPro" id="IPR004046">
    <property type="entry name" value="GST_C"/>
</dbReference>
<dbReference type="Pfam" id="PF13417">
    <property type="entry name" value="GST_N_3"/>
    <property type="match status" value="1"/>
</dbReference>
<dbReference type="SFLD" id="SFLDG00358">
    <property type="entry name" value="Main_(cytGST)"/>
    <property type="match status" value="2"/>
</dbReference>
<dbReference type="InterPro" id="IPR036282">
    <property type="entry name" value="Glutathione-S-Trfase_C_sf"/>
</dbReference>
<dbReference type="EMBL" id="OC923292">
    <property type="protein sequence ID" value="CAD7654765.1"/>
    <property type="molecule type" value="Genomic_DNA"/>
</dbReference>
<dbReference type="InterPro" id="IPR040079">
    <property type="entry name" value="Glutathione_S-Trfase"/>
</dbReference>
<dbReference type="PROSITE" id="PS50405">
    <property type="entry name" value="GST_CTER"/>
    <property type="match status" value="2"/>
</dbReference>
<feature type="domain" description="GST N-terminal" evidence="3">
    <location>
        <begin position="1"/>
        <end position="82"/>
    </location>
</feature>
<dbReference type="InterPro" id="IPR036249">
    <property type="entry name" value="Thioredoxin-like_sf"/>
</dbReference>
<dbReference type="FunFam" id="1.20.1050.10:FF:000007">
    <property type="entry name" value="Glutathione S-transferase 1-1"/>
    <property type="match status" value="1"/>
</dbReference>
<dbReference type="FunFam" id="3.40.30.10:FF:000034">
    <property type="entry name" value="glutathione S-transferase 1"/>
    <property type="match status" value="1"/>
</dbReference>
<dbReference type="SUPFAM" id="SSF52833">
    <property type="entry name" value="Thioredoxin-like"/>
    <property type="match status" value="2"/>
</dbReference>
<protein>
    <recommendedName>
        <fullName evidence="7">Glutathione S-transferase</fullName>
    </recommendedName>
</protein>
<dbReference type="Pfam" id="PF14497">
    <property type="entry name" value="GST_C_3"/>
    <property type="match status" value="1"/>
</dbReference>
<dbReference type="Pfam" id="PF00043">
    <property type="entry name" value="GST_C"/>
    <property type="match status" value="1"/>
</dbReference>
<evidence type="ECO:0000259" key="3">
    <source>
        <dbReference type="PROSITE" id="PS50404"/>
    </source>
</evidence>
<reference evidence="5" key="1">
    <citation type="submission" date="2020-11" db="EMBL/GenBank/DDBJ databases">
        <authorList>
            <person name="Tran Van P."/>
        </authorList>
    </citation>
    <scope>NUCLEOTIDE SEQUENCE</scope>
</reference>
<dbReference type="Gene3D" id="1.20.1050.10">
    <property type="match status" value="2"/>
</dbReference>
<dbReference type="CDD" id="cd03177">
    <property type="entry name" value="GST_C_Delta_Epsilon"/>
    <property type="match status" value="1"/>
</dbReference>
<comment type="similarity">
    <text evidence="2">Belongs to the GST superfamily.</text>
</comment>
<dbReference type="GO" id="GO:0004364">
    <property type="term" value="F:glutathione transferase activity"/>
    <property type="evidence" value="ECO:0007669"/>
    <property type="project" value="TreeGrafter"/>
</dbReference>
<dbReference type="PROSITE" id="PS50404">
    <property type="entry name" value="GST_NTER"/>
    <property type="match status" value="2"/>
</dbReference>
<feature type="domain" description="GST N-terminal" evidence="3">
    <location>
        <begin position="170"/>
        <end position="253"/>
    </location>
</feature>
<dbReference type="InterPro" id="IPR004045">
    <property type="entry name" value="Glutathione_S-Trfase_N"/>
</dbReference>
<sequence length="386" mass="44176">MAIDLYFVTLSPPSRGVLMLAKHLNIAVNVKNLDVMKGEHMTPQYAKINPAKKVPAIVDQGFPVWESRAIMQYLCNKYAPNSPLYPKDIQKRAVVDSLLYFDTTYYQSLRDALPTDFQLTTYKSNLKLMDRLIGDKRYLSGDVLTIADISALASSTVLMFNDFQDVNDLPQLKAWYERLEKDTPCRSVLMAIKQLNLEVNIIETDPSKQETSTPEFLKLNPQHTIPTIVDDGFSLGESRAIIQYLVSKYAPNSGLYPTHDLKKRAHVDRLLYYDMSIAYAIRDAIFIKIFRGVEPHENAVKNFKNNFNVLNDFIGNNKYVAGNELTIADISYLATISSLAINDYKDLDEFPNVKNWFFRLQKELPYFNEVNGKVPELFKQMIAPKK</sequence>
<dbReference type="Pfam" id="PF02798">
    <property type="entry name" value="GST_N"/>
    <property type="match status" value="1"/>
</dbReference>
<dbReference type="EMBL" id="CAJPVJ010008467">
    <property type="protein sequence ID" value="CAG2171952.1"/>
    <property type="molecule type" value="Genomic_DNA"/>
</dbReference>